<evidence type="ECO:0000256" key="1">
    <source>
        <dbReference type="SAM" id="MobiDB-lite"/>
    </source>
</evidence>
<feature type="region of interest" description="Disordered" evidence="1">
    <location>
        <begin position="1"/>
        <end position="38"/>
    </location>
</feature>
<dbReference type="EMBL" id="CAJHCQ010000024">
    <property type="protein sequence ID" value="CAD6558298.1"/>
    <property type="molecule type" value="Genomic_DNA"/>
</dbReference>
<name>A0ABN7IFN7_9BURK</name>
<evidence type="ECO:0000313" key="2">
    <source>
        <dbReference type="EMBL" id="CAD6558298.1"/>
    </source>
</evidence>
<comment type="caution">
    <text evidence="2">The sequence shown here is derived from an EMBL/GenBank/DDBJ whole genome shotgun (WGS) entry which is preliminary data.</text>
</comment>
<gene>
    <name evidence="2" type="ORF">LMG27952_06604</name>
</gene>
<sequence>MSEYAIAMSRPDAGNTDVPGVLRREGWPGSRTSPNQTA</sequence>
<evidence type="ECO:0000313" key="3">
    <source>
        <dbReference type="Proteomes" id="UP000656319"/>
    </source>
</evidence>
<reference evidence="2 3" key="1">
    <citation type="submission" date="2020-10" db="EMBL/GenBank/DDBJ databases">
        <authorList>
            <person name="Peeters C."/>
        </authorList>
    </citation>
    <scope>NUCLEOTIDE SEQUENCE [LARGE SCALE GENOMIC DNA]</scope>
    <source>
        <strain evidence="2 3">LMG 27952</strain>
    </source>
</reference>
<dbReference type="Proteomes" id="UP000656319">
    <property type="component" value="Unassembled WGS sequence"/>
</dbReference>
<keyword evidence="3" id="KW-1185">Reference proteome</keyword>
<accession>A0ABN7IFN7</accession>
<proteinExistence type="predicted"/>
<protein>
    <submittedName>
        <fullName evidence="2">Uncharacterized protein</fullName>
    </submittedName>
</protein>
<organism evidence="2 3">
    <name type="scientific">Paraburkholderia hiiakae</name>
    <dbReference type="NCBI Taxonomy" id="1081782"/>
    <lineage>
        <taxon>Bacteria</taxon>
        <taxon>Pseudomonadati</taxon>
        <taxon>Pseudomonadota</taxon>
        <taxon>Betaproteobacteria</taxon>
        <taxon>Burkholderiales</taxon>
        <taxon>Burkholderiaceae</taxon>
        <taxon>Paraburkholderia</taxon>
    </lineage>
</organism>